<comment type="caution">
    <text evidence="2">The sequence shown here is derived from an EMBL/GenBank/DDBJ whole genome shotgun (WGS) entry which is preliminary data.</text>
</comment>
<protein>
    <recommendedName>
        <fullName evidence="1">Histone deacetylase domain-containing protein</fullName>
    </recommendedName>
</protein>
<dbReference type="AlphaFoldDB" id="A0AAV2Z9X4"/>
<evidence type="ECO:0000259" key="1">
    <source>
        <dbReference type="Pfam" id="PF00850"/>
    </source>
</evidence>
<dbReference type="InterPro" id="IPR037138">
    <property type="entry name" value="His_deacetylse_dom_sf"/>
</dbReference>
<reference evidence="2" key="2">
    <citation type="journal article" date="2023" name="Microbiol Resour">
        <title>Decontamination and Annotation of the Draft Genome Sequence of the Oomycete Lagenidium giganteum ARSEF 373.</title>
        <authorList>
            <person name="Morgan W.R."/>
            <person name="Tartar A."/>
        </authorList>
    </citation>
    <scope>NUCLEOTIDE SEQUENCE</scope>
    <source>
        <strain evidence="2">ARSEF 373</strain>
    </source>
</reference>
<dbReference type="InterPro" id="IPR000286">
    <property type="entry name" value="HDACs"/>
</dbReference>
<evidence type="ECO:0000313" key="2">
    <source>
        <dbReference type="EMBL" id="DBA01430.1"/>
    </source>
</evidence>
<dbReference type="PRINTS" id="PR01270">
    <property type="entry name" value="HDASUPER"/>
</dbReference>
<accession>A0AAV2Z9X4</accession>
<dbReference type="GO" id="GO:0004407">
    <property type="term" value="F:histone deacetylase activity"/>
    <property type="evidence" value="ECO:0007669"/>
    <property type="project" value="TreeGrafter"/>
</dbReference>
<dbReference type="SUPFAM" id="SSF52768">
    <property type="entry name" value="Arginase/deacetylase"/>
    <property type="match status" value="1"/>
</dbReference>
<name>A0AAV2Z9X4_9STRA</name>
<dbReference type="EMBL" id="DAKRPA010000048">
    <property type="protein sequence ID" value="DBA01430.1"/>
    <property type="molecule type" value="Genomic_DNA"/>
</dbReference>
<dbReference type="PANTHER" id="PTHR10625">
    <property type="entry name" value="HISTONE DEACETYLASE HDAC1-RELATED"/>
    <property type="match status" value="1"/>
</dbReference>
<dbReference type="InterPro" id="IPR023801">
    <property type="entry name" value="His_deacetylse_dom"/>
</dbReference>
<dbReference type="GO" id="GO:0000118">
    <property type="term" value="C:histone deacetylase complex"/>
    <property type="evidence" value="ECO:0007669"/>
    <property type="project" value="TreeGrafter"/>
</dbReference>
<sequence>MARKVGYVFEERYMRHAPWSIQYSSLVQPFKHWESPETKRRFHGLLAVTGLLDKLQVIRPTPATRAQLQLIHTDRYIDEIEQNSKRPEGGVAGEEAPYSQHAFEIACLSAGGVIAAAEAVMAGHVQTAYALTRPPGHHAEADHGMGFCLFYNVAITARHLLRAFPDQLTKIAIVDYDVHHGNGTQNSFYEDDQVLFISLHQDNNYPANSGNIDDVGKNKGTGFNINIPLPPGSGFGAYQYSFQQVVMPALKNYKPDFILVSSGFDCSYTDPLASMILSTRAFRFMAQQLIDVASEVAKGRIVFAHEGGYSEVYVPFCGTAVIEELLGVKESDQVKDPFLAEAERWVYQELQDHQRKVIDRAVEIHKSRLHSN</sequence>
<evidence type="ECO:0000313" key="3">
    <source>
        <dbReference type="Proteomes" id="UP001146120"/>
    </source>
</evidence>
<dbReference type="GO" id="GO:0005737">
    <property type="term" value="C:cytoplasm"/>
    <property type="evidence" value="ECO:0007669"/>
    <property type="project" value="TreeGrafter"/>
</dbReference>
<dbReference type="Proteomes" id="UP001146120">
    <property type="component" value="Unassembled WGS sequence"/>
</dbReference>
<dbReference type="InterPro" id="IPR023696">
    <property type="entry name" value="Ureohydrolase_dom_sf"/>
</dbReference>
<dbReference type="CDD" id="cd09996">
    <property type="entry name" value="HDAC_classII_1"/>
    <property type="match status" value="1"/>
</dbReference>
<feature type="domain" description="Histone deacetylase" evidence="1">
    <location>
        <begin position="32"/>
        <end position="324"/>
    </location>
</feature>
<gene>
    <name evidence="2" type="ORF">N0F65_007327</name>
</gene>
<reference evidence="2" key="1">
    <citation type="submission" date="2022-11" db="EMBL/GenBank/DDBJ databases">
        <authorList>
            <person name="Morgan W.R."/>
            <person name="Tartar A."/>
        </authorList>
    </citation>
    <scope>NUCLEOTIDE SEQUENCE</scope>
    <source>
        <strain evidence="2">ARSEF 373</strain>
    </source>
</reference>
<dbReference type="GO" id="GO:0040029">
    <property type="term" value="P:epigenetic regulation of gene expression"/>
    <property type="evidence" value="ECO:0007669"/>
    <property type="project" value="TreeGrafter"/>
</dbReference>
<proteinExistence type="predicted"/>
<dbReference type="PANTHER" id="PTHR10625:SF31">
    <property type="entry name" value="HISTONE DEACETYLASE DOMAIN-CONTAINING PROTEIN"/>
    <property type="match status" value="1"/>
</dbReference>
<dbReference type="Pfam" id="PF00850">
    <property type="entry name" value="Hist_deacetyl"/>
    <property type="match status" value="1"/>
</dbReference>
<organism evidence="2 3">
    <name type="scientific">Lagenidium giganteum</name>
    <dbReference type="NCBI Taxonomy" id="4803"/>
    <lineage>
        <taxon>Eukaryota</taxon>
        <taxon>Sar</taxon>
        <taxon>Stramenopiles</taxon>
        <taxon>Oomycota</taxon>
        <taxon>Peronosporomycetes</taxon>
        <taxon>Pythiales</taxon>
        <taxon>Pythiaceae</taxon>
    </lineage>
</organism>
<dbReference type="Gene3D" id="3.40.800.20">
    <property type="entry name" value="Histone deacetylase domain"/>
    <property type="match status" value="1"/>
</dbReference>
<keyword evidence="3" id="KW-1185">Reference proteome</keyword>